<feature type="transmembrane region" description="Helical" evidence="1">
    <location>
        <begin position="230"/>
        <end position="247"/>
    </location>
</feature>
<sequence>MLHSTSPDSRLLDVKESKLLCRIQKILLPFLLLVLGNLYIYNSIIHKQYPSFFYQNEFAPAVMFACGYEFANPKDITPSLRSFLENKTTTFDCSNIVQEKTMPLNHFQDMEHYMILSAGVIWRIMGVGWDNLIPLFLILYSISLLETYFIFRLGMNPYLSFLPSLCVALSSMQTYYVIQLRDYSVAPFLLGILCIAGKLLITSPGKKKLFFSSCGAGALLGLGLGFRVDLLVMLPFFLITLLFFVKVDRNAFQNKFIACVAFLISFFIAGFPILYTIHNYSGGNLAHVIILGLADSFTSGLGLGQPETYSVIPAYRDLIPYTVVNSFSQRVYGVEQLIPTTTKEYSYYSSLFLLNYLSTFPADFLVRIYASIFQVPLIFIHGFLQKIANYIPLRNIVVMLPFVTTAIMAFFQLRLALFVLFAFTYLGAYPFLQFDARHYFYLEFVGLWFIGLLSQQFILLIKNKYNVAFFKEIKSKVISRWKMISIVSLVSIIFFSIPVILLRIYQTNHLNKLFNSYLDAKTETIRPVLSNKEKQFNIKLPIKNNDLNTTYLDTTYLRIKTKEKCPLNQIAIKLHYLEEPPVYWEAPKTLIIPTAQATTFIFPIYNFHNGTGHDILDEAFLPSYWIDFLAYSIEDSICIQDIAYLKETRSLPLLLTLKLHSGWENTTLYQSFQRI</sequence>
<feature type="transmembrane region" description="Helical" evidence="1">
    <location>
        <begin position="208"/>
        <end position="224"/>
    </location>
</feature>
<evidence type="ECO:0000313" key="2">
    <source>
        <dbReference type="EMBL" id="KTC66715.1"/>
    </source>
</evidence>
<feature type="transmembrane region" description="Helical" evidence="1">
    <location>
        <begin position="256"/>
        <end position="277"/>
    </location>
</feature>
<comment type="caution">
    <text evidence="2">The sequence shown here is derived from an EMBL/GenBank/DDBJ whole genome shotgun (WGS) entry which is preliminary data.</text>
</comment>
<feature type="transmembrane region" description="Helical" evidence="1">
    <location>
        <begin position="132"/>
        <end position="151"/>
    </location>
</feature>
<feature type="transmembrane region" description="Helical" evidence="1">
    <location>
        <begin position="26"/>
        <end position="45"/>
    </location>
</feature>
<gene>
    <name evidence="2" type="ORF">Lboz_3610</name>
</gene>
<dbReference type="RefSeq" id="WP_131744477.1">
    <property type="nucleotide sequence ID" value="NZ_CAAAIY010000020.1"/>
</dbReference>
<feature type="transmembrane region" description="Helical" evidence="1">
    <location>
        <begin position="184"/>
        <end position="201"/>
    </location>
</feature>
<evidence type="ECO:0000313" key="3">
    <source>
        <dbReference type="Proteomes" id="UP000054695"/>
    </source>
</evidence>
<feature type="transmembrane region" description="Helical" evidence="1">
    <location>
        <begin position="158"/>
        <end position="178"/>
    </location>
</feature>
<keyword evidence="3" id="KW-1185">Reference proteome</keyword>
<dbReference type="AlphaFoldDB" id="A0A0W0R6R2"/>
<dbReference type="EMBL" id="LNXU01000060">
    <property type="protein sequence ID" value="KTC66715.1"/>
    <property type="molecule type" value="Genomic_DNA"/>
</dbReference>
<dbReference type="OrthoDB" id="5653202at2"/>
<organism evidence="2 3">
    <name type="scientific">Legionella bozemanae</name>
    <name type="common">Fluoribacter bozemanae</name>
    <dbReference type="NCBI Taxonomy" id="447"/>
    <lineage>
        <taxon>Bacteria</taxon>
        <taxon>Pseudomonadati</taxon>
        <taxon>Pseudomonadota</taxon>
        <taxon>Gammaproteobacteria</taxon>
        <taxon>Legionellales</taxon>
        <taxon>Legionellaceae</taxon>
        <taxon>Legionella</taxon>
    </lineage>
</organism>
<dbReference type="Proteomes" id="UP000054695">
    <property type="component" value="Unassembled WGS sequence"/>
</dbReference>
<name>A0A0W0R6R2_LEGBO</name>
<protein>
    <submittedName>
        <fullName evidence="2">Transmembrane protein</fullName>
    </submittedName>
</protein>
<keyword evidence="1" id="KW-0472">Membrane</keyword>
<accession>A0A0W0R6R2</accession>
<feature type="transmembrane region" description="Helical" evidence="1">
    <location>
        <begin position="396"/>
        <end position="426"/>
    </location>
</feature>
<feature type="transmembrane region" description="Helical" evidence="1">
    <location>
        <begin position="364"/>
        <end position="384"/>
    </location>
</feature>
<feature type="transmembrane region" description="Helical" evidence="1">
    <location>
        <begin position="481"/>
        <end position="505"/>
    </location>
</feature>
<keyword evidence="1" id="KW-1133">Transmembrane helix</keyword>
<reference evidence="2 3" key="1">
    <citation type="submission" date="2015-11" db="EMBL/GenBank/DDBJ databases">
        <title>Genomic analysis of 38 Legionella species identifies large and diverse effector repertoires.</title>
        <authorList>
            <person name="Burstein D."/>
            <person name="Amaro F."/>
            <person name="Zusman T."/>
            <person name="Lifshitz Z."/>
            <person name="Cohen O."/>
            <person name="Gilbert J.A."/>
            <person name="Pupko T."/>
            <person name="Shuman H.A."/>
            <person name="Segal G."/>
        </authorList>
    </citation>
    <scope>NUCLEOTIDE SEQUENCE [LARGE SCALE GENOMIC DNA]</scope>
    <source>
        <strain evidence="2 3">WIGA</strain>
    </source>
</reference>
<proteinExistence type="predicted"/>
<dbReference type="PATRIC" id="fig|447.4.peg.3873"/>
<feature type="transmembrane region" description="Helical" evidence="1">
    <location>
        <begin position="438"/>
        <end position="461"/>
    </location>
</feature>
<keyword evidence="1 2" id="KW-0812">Transmembrane</keyword>
<evidence type="ECO:0000256" key="1">
    <source>
        <dbReference type="SAM" id="Phobius"/>
    </source>
</evidence>